<dbReference type="InterPro" id="IPR004330">
    <property type="entry name" value="FAR1_DNA_bnd_dom"/>
</dbReference>
<keyword evidence="2 6" id="KW-0479">Metal-binding</keyword>
<evidence type="ECO:0000313" key="9">
    <source>
        <dbReference type="EMBL" id="GKV07865.1"/>
    </source>
</evidence>
<name>A0AAV5J7F6_9ROSI</name>
<evidence type="ECO:0000256" key="4">
    <source>
        <dbReference type="ARBA" id="ARBA00022833"/>
    </source>
</evidence>
<evidence type="ECO:0000256" key="3">
    <source>
        <dbReference type="ARBA" id="ARBA00022771"/>
    </source>
</evidence>
<evidence type="ECO:0000256" key="5">
    <source>
        <dbReference type="PROSITE-ProRule" id="PRU00325"/>
    </source>
</evidence>
<evidence type="ECO:0000256" key="7">
    <source>
        <dbReference type="SAM" id="MobiDB-lite"/>
    </source>
</evidence>
<dbReference type="PANTHER" id="PTHR31669:SF281">
    <property type="entry name" value="PROTEIN FAR1-RELATED SEQUENCE"/>
    <property type="match status" value="1"/>
</dbReference>
<evidence type="ECO:0000256" key="1">
    <source>
        <dbReference type="ARBA" id="ARBA00005889"/>
    </source>
</evidence>
<dbReference type="PANTHER" id="PTHR31669">
    <property type="entry name" value="PROTEIN FAR1-RELATED SEQUENCE 10-RELATED"/>
    <property type="match status" value="1"/>
</dbReference>
<feature type="region of interest" description="Disordered" evidence="7">
    <location>
        <begin position="37"/>
        <end position="57"/>
    </location>
</feature>
<reference evidence="9 10" key="1">
    <citation type="journal article" date="2021" name="Commun. Biol.">
        <title>The genome of Shorea leprosula (Dipterocarpaceae) highlights the ecological relevance of drought in aseasonal tropical rainforests.</title>
        <authorList>
            <person name="Ng K.K.S."/>
            <person name="Kobayashi M.J."/>
            <person name="Fawcett J.A."/>
            <person name="Hatakeyama M."/>
            <person name="Paape T."/>
            <person name="Ng C.H."/>
            <person name="Ang C.C."/>
            <person name="Tnah L.H."/>
            <person name="Lee C.T."/>
            <person name="Nishiyama T."/>
            <person name="Sese J."/>
            <person name="O'Brien M.J."/>
            <person name="Copetti D."/>
            <person name="Mohd Noor M.I."/>
            <person name="Ong R.C."/>
            <person name="Putra M."/>
            <person name="Sireger I.Z."/>
            <person name="Indrioko S."/>
            <person name="Kosugi Y."/>
            <person name="Izuno A."/>
            <person name="Isagi Y."/>
            <person name="Lee S.L."/>
            <person name="Shimizu K.K."/>
        </authorList>
    </citation>
    <scope>NUCLEOTIDE SEQUENCE [LARGE SCALE GENOMIC DNA]</scope>
    <source>
        <strain evidence="9">214</strain>
    </source>
</reference>
<protein>
    <recommendedName>
        <fullName evidence="6">Protein FAR1-RELATED SEQUENCE</fullName>
    </recommendedName>
</protein>
<accession>A0AAV5J7F6</accession>
<keyword evidence="3 5" id="KW-0863">Zinc-finger</keyword>
<dbReference type="Pfam" id="PF03101">
    <property type="entry name" value="FAR1"/>
    <property type="match status" value="2"/>
</dbReference>
<dbReference type="InterPro" id="IPR018289">
    <property type="entry name" value="MULE_transposase_dom"/>
</dbReference>
<dbReference type="AlphaFoldDB" id="A0AAV5J7F6"/>
<dbReference type="Proteomes" id="UP001054252">
    <property type="component" value="Unassembled WGS sequence"/>
</dbReference>
<evidence type="ECO:0000259" key="8">
    <source>
        <dbReference type="PROSITE" id="PS50966"/>
    </source>
</evidence>
<evidence type="ECO:0000313" key="10">
    <source>
        <dbReference type="Proteomes" id="UP001054252"/>
    </source>
</evidence>
<dbReference type="PROSITE" id="PS50966">
    <property type="entry name" value="ZF_SWIM"/>
    <property type="match status" value="1"/>
</dbReference>
<comment type="function">
    <text evidence="6">Putative transcription activator involved in regulating light control of development.</text>
</comment>
<dbReference type="InterPro" id="IPR007527">
    <property type="entry name" value="Znf_SWIM"/>
</dbReference>
<comment type="subcellular location">
    <subcellularLocation>
        <location evidence="6">Nucleus</location>
    </subcellularLocation>
</comment>
<keyword evidence="4 6" id="KW-0862">Zinc</keyword>
<gene>
    <name evidence="9" type="ORF">SLEP1_g19575</name>
</gene>
<dbReference type="SMART" id="SM00575">
    <property type="entry name" value="ZnF_PMZ"/>
    <property type="match status" value="1"/>
</dbReference>
<feature type="compositionally biased region" description="Polar residues" evidence="7">
    <location>
        <begin position="37"/>
        <end position="47"/>
    </location>
</feature>
<comment type="caution">
    <text evidence="9">The sequence shown here is derived from an EMBL/GenBank/DDBJ whole genome shotgun (WGS) entry which is preliminary data.</text>
</comment>
<dbReference type="Pfam" id="PF10551">
    <property type="entry name" value="MULE"/>
    <property type="match status" value="1"/>
</dbReference>
<keyword evidence="6" id="KW-0539">Nucleus</keyword>
<dbReference type="InterPro" id="IPR031052">
    <property type="entry name" value="FHY3/FAR1"/>
</dbReference>
<feature type="domain" description="SWIM-type" evidence="8">
    <location>
        <begin position="760"/>
        <end position="796"/>
    </location>
</feature>
<dbReference type="GO" id="GO:0005634">
    <property type="term" value="C:nucleus"/>
    <property type="evidence" value="ECO:0007669"/>
    <property type="project" value="UniProtKB-SubCell"/>
</dbReference>
<organism evidence="9 10">
    <name type="scientific">Rubroshorea leprosula</name>
    <dbReference type="NCBI Taxonomy" id="152421"/>
    <lineage>
        <taxon>Eukaryota</taxon>
        <taxon>Viridiplantae</taxon>
        <taxon>Streptophyta</taxon>
        <taxon>Embryophyta</taxon>
        <taxon>Tracheophyta</taxon>
        <taxon>Spermatophyta</taxon>
        <taxon>Magnoliopsida</taxon>
        <taxon>eudicotyledons</taxon>
        <taxon>Gunneridae</taxon>
        <taxon>Pentapetalae</taxon>
        <taxon>rosids</taxon>
        <taxon>malvids</taxon>
        <taxon>Malvales</taxon>
        <taxon>Dipterocarpaceae</taxon>
        <taxon>Rubroshorea</taxon>
    </lineage>
</organism>
<evidence type="ECO:0000256" key="2">
    <source>
        <dbReference type="ARBA" id="ARBA00022723"/>
    </source>
</evidence>
<evidence type="ECO:0000256" key="6">
    <source>
        <dbReference type="RuleBase" id="RU367018"/>
    </source>
</evidence>
<comment type="similarity">
    <text evidence="1 6">Belongs to the FHY3/FAR1 family.</text>
</comment>
<dbReference type="EMBL" id="BPVZ01000028">
    <property type="protein sequence ID" value="GKV07865.1"/>
    <property type="molecule type" value="Genomic_DNA"/>
</dbReference>
<keyword evidence="10" id="KW-1185">Reference proteome</keyword>
<dbReference type="GO" id="GO:0008270">
    <property type="term" value="F:zinc ion binding"/>
    <property type="evidence" value="ECO:0007669"/>
    <property type="project" value="UniProtKB-UniRule"/>
</dbReference>
<sequence length="815" mass="94223">MIYNISTHPQTVVFEEEPQILSRVEVDAEIGCQSSDDYSLEMSQETTSNEDECQSPNISSIDKSELEINEEEHLTQQLSDANKSEMDVDCEQESQSPIGSSVDVMRSGISVKDEEDTFLVPKVGTEFESEDHAYRCYSRYAVLEGFSIRKDFVNKSRIDGAVISRRYTCYRQGYRPSKHNLNVRKPRQETRTGCLAHMTIARQPNGKFCVTHFETEHNHEFVTSSSAHLLPSQKRLTFAQAVEAELANNSGMDGVPKLGMGFESEDHAYEFYNAYAGRVGFSVRKDYVNRSKVNGAVASRRFTCFREGFRQKDKRGLNVKRPRKETRIGCLAQLVISRQPDGKYRVTHFEEKHNHELVAACRVRMLRSQKRSSVSQVFEGNALDSSKGQSKSTSEISCNSAGDCVDHGYDPVDYKSKLSSRRAREMREGEAGKIRQYFQSKKLKNPSFFYKMQLDAEDQITNIFWADAKMVVDYSDFGDVLCFDTTNRLNRDCRPFFPFIGVNHHKQMVIFGAALLYDETVDSFKWLFQTFLEAMSGKKPKTILSDEDAVLAEAIHSVIPEISHRVCVWHVYQSALKQLSHTFLGSPSFVNDLSSCFFDYEEEEGFIAAWKVMLDVHCLWENEWLHKMFENREQWAIAYRRDIFCADIKSAQLCEGFIANLRKHQKPDLDILSFFKHLGKVLNDWHYKELEANYEMNQHMPRLMGDVILLKRARDVYTPTIFDLFQQEYETCLNIVVNECIETETSFKYKVSIYGQQREYNVTYNLSDQKILCGCMKFEYVGVLCSHALKVLDYRNIKLLPSQYILKRWTRDARL</sequence>
<dbReference type="GO" id="GO:0006355">
    <property type="term" value="P:regulation of DNA-templated transcription"/>
    <property type="evidence" value="ECO:0007669"/>
    <property type="project" value="UniProtKB-UniRule"/>
</dbReference>
<proteinExistence type="inferred from homology"/>
<dbReference type="InterPro" id="IPR006564">
    <property type="entry name" value="Znf_PMZ"/>
</dbReference>